<proteinExistence type="predicted"/>
<dbReference type="AlphaFoldDB" id="A0A9W4U7H4"/>
<keyword evidence="2" id="KW-0732">Signal</keyword>
<protein>
    <recommendedName>
        <fullName evidence="5">Phosphatidylinositol-glycan biosynthesis class X protein</fullName>
    </recommendedName>
</protein>
<keyword evidence="4" id="KW-1185">Reference proteome</keyword>
<keyword evidence="1" id="KW-0812">Transmembrane</keyword>
<dbReference type="Pfam" id="PF10333">
    <property type="entry name" value="Pga1"/>
    <property type="match status" value="1"/>
</dbReference>
<reference evidence="3" key="1">
    <citation type="submission" date="2023-01" db="EMBL/GenBank/DDBJ databases">
        <authorList>
            <person name="Van Ghelder C."/>
            <person name="Rancurel C."/>
        </authorList>
    </citation>
    <scope>NUCLEOTIDE SEQUENCE</scope>
    <source>
        <strain evidence="3">CNCM I-4278</strain>
    </source>
</reference>
<evidence type="ECO:0000313" key="3">
    <source>
        <dbReference type="EMBL" id="CAI6330170.1"/>
    </source>
</evidence>
<organism evidence="3 4">
    <name type="scientific">Periconia digitata</name>
    <dbReference type="NCBI Taxonomy" id="1303443"/>
    <lineage>
        <taxon>Eukaryota</taxon>
        <taxon>Fungi</taxon>
        <taxon>Dikarya</taxon>
        <taxon>Ascomycota</taxon>
        <taxon>Pezizomycotina</taxon>
        <taxon>Dothideomycetes</taxon>
        <taxon>Pleosporomycetidae</taxon>
        <taxon>Pleosporales</taxon>
        <taxon>Massarineae</taxon>
        <taxon>Periconiaceae</taxon>
        <taxon>Periconia</taxon>
    </lineage>
</organism>
<dbReference type="PANTHER" id="PTHR28022">
    <property type="entry name" value="GPI MANNOSYLTRANSFERASE 2 SUBUNIT PGA1"/>
    <property type="match status" value="1"/>
</dbReference>
<dbReference type="GO" id="GO:0031501">
    <property type="term" value="C:mannosyltransferase complex"/>
    <property type="evidence" value="ECO:0007669"/>
    <property type="project" value="TreeGrafter"/>
</dbReference>
<comment type="caution">
    <text evidence="3">The sequence shown here is derived from an EMBL/GenBank/DDBJ whole genome shotgun (WGS) entry which is preliminary data.</text>
</comment>
<evidence type="ECO:0000256" key="2">
    <source>
        <dbReference type="SAM" id="SignalP"/>
    </source>
</evidence>
<dbReference type="InterPro" id="IPR019433">
    <property type="entry name" value="GPI_ManTrfase_II_coact_Pga1"/>
</dbReference>
<dbReference type="GO" id="GO:0000030">
    <property type="term" value="F:mannosyltransferase activity"/>
    <property type="evidence" value="ECO:0007669"/>
    <property type="project" value="TreeGrafter"/>
</dbReference>
<evidence type="ECO:0008006" key="5">
    <source>
        <dbReference type="Google" id="ProtNLM"/>
    </source>
</evidence>
<evidence type="ECO:0000256" key="1">
    <source>
        <dbReference type="SAM" id="Phobius"/>
    </source>
</evidence>
<keyword evidence="1" id="KW-0472">Membrane</keyword>
<dbReference type="GO" id="GO:0006506">
    <property type="term" value="P:GPI anchor biosynthetic process"/>
    <property type="evidence" value="ECO:0007669"/>
    <property type="project" value="TreeGrafter"/>
</dbReference>
<dbReference type="OrthoDB" id="3360032at2759"/>
<evidence type="ECO:0000313" key="4">
    <source>
        <dbReference type="Proteomes" id="UP001152607"/>
    </source>
</evidence>
<dbReference type="GO" id="GO:0005789">
    <property type="term" value="C:endoplasmic reticulum membrane"/>
    <property type="evidence" value="ECO:0007669"/>
    <property type="project" value="TreeGrafter"/>
</dbReference>
<feature type="chain" id="PRO_5040894533" description="Phosphatidylinositol-glycan biosynthesis class X protein" evidence="2">
    <location>
        <begin position="27"/>
        <end position="237"/>
    </location>
</feature>
<feature type="transmembrane region" description="Helical" evidence="1">
    <location>
        <begin position="204"/>
        <end position="225"/>
    </location>
</feature>
<dbReference type="Proteomes" id="UP001152607">
    <property type="component" value="Unassembled WGS sequence"/>
</dbReference>
<sequence>MPLTQVKMRIFTRLLCVLAHAATLNANVEKTVFLGPSPVTPSNVDDNSTPLSLDNLHIDVLDPAHRHILPTRLPVQFPVEAAPHGLDSWYLLHGLEHNRRYEVRICWPATQPTDFWLDTFTIGALYASPDLVHSLVDYNIVHSKELDLRAHSRADSLLFLRIQAAASYFTTNQTLMQQSEPVDVDIILDPFILNILPRSLGPTAVYIILVGVFAWVASGFIYRWLLPIAHQVPDKEE</sequence>
<dbReference type="PANTHER" id="PTHR28022:SF1">
    <property type="entry name" value="GPI MANNOSYLTRANSFERASE 2 SUBUNIT PGA1"/>
    <property type="match status" value="1"/>
</dbReference>
<gene>
    <name evidence="3" type="ORF">PDIGIT_LOCUS4200</name>
</gene>
<feature type="signal peptide" evidence="2">
    <location>
        <begin position="1"/>
        <end position="26"/>
    </location>
</feature>
<accession>A0A9W4U7H4</accession>
<name>A0A9W4U7H4_9PLEO</name>
<dbReference type="EMBL" id="CAOQHR010000002">
    <property type="protein sequence ID" value="CAI6330170.1"/>
    <property type="molecule type" value="Genomic_DNA"/>
</dbReference>
<keyword evidence="1" id="KW-1133">Transmembrane helix</keyword>